<dbReference type="Proteomes" id="UP000095591">
    <property type="component" value="Unassembled WGS sequence"/>
</dbReference>
<proteinExistence type="predicted"/>
<dbReference type="GO" id="GO:0016747">
    <property type="term" value="F:acyltransferase activity, transferring groups other than amino-acyl groups"/>
    <property type="evidence" value="ECO:0007669"/>
    <property type="project" value="InterPro"/>
</dbReference>
<dbReference type="EMBL" id="CYXP01000002">
    <property type="protein sequence ID" value="CUM94493.1"/>
    <property type="molecule type" value="Genomic_DNA"/>
</dbReference>
<dbReference type="PANTHER" id="PTHR36113">
    <property type="entry name" value="LYASE, PUTATIVE-RELATED-RELATED"/>
    <property type="match status" value="1"/>
</dbReference>
<dbReference type="Pfam" id="PF00903">
    <property type="entry name" value="Glyoxalase"/>
    <property type="match status" value="1"/>
</dbReference>
<name>A0A173SVP9_PARDI</name>
<evidence type="ECO:0000313" key="4">
    <source>
        <dbReference type="Proteomes" id="UP000095591"/>
    </source>
</evidence>
<dbReference type="RefSeq" id="WP_057319024.1">
    <property type="nucleotide sequence ID" value="NZ_CYXP01000002.1"/>
</dbReference>
<dbReference type="InterPro" id="IPR037523">
    <property type="entry name" value="VOC_core"/>
</dbReference>
<dbReference type="CDD" id="cd04301">
    <property type="entry name" value="NAT_SF"/>
    <property type="match status" value="1"/>
</dbReference>
<dbReference type="Pfam" id="PF13508">
    <property type="entry name" value="Acetyltransf_7"/>
    <property type="match status" value="1"/>
</dbReference>
<feature type="domain" description="VOC" evidence="2">
    <location>
        <begin position="2"/>
        <end position="127"/>
    </location>
</feature>
<evidence type="ECO:0000313" key="3">
    <source>
        <dbReference type="EMBL" id="CUM94493.1"/>
    </source>
</evidence>
<evidence type="ECO:0000259" key="1">
    <source>
        <dbReference type="PROSITE" id="PS51186"/>
    </source>
</evidence>
<dbReference type="Gene3D" id="3.10.180.10">
    <property type="entry name" value="2,3-Dihydroxybiphenyl 1,2-Dioxygenase, domain 1"/>
    <property type="match status" value="1"/>
</dbReference>
<feature type="domain" description="N-acetyltransferase" evidence="1">
    <location>
        <begin position="123"/>
        <end position="278"/>
    </location>
</feature>
<dbReference type="InterPro" id="IPR029068">
    <property type="entry name" value="Glyas_Bleomycin-R_OHBP_Dase"/>
</dbReference>
<dbReference type="PANTHER" id="PTHR36113:SF1">
    <property type="entry name" value="GLYOXALASE_BLEOMYCIN RESISTANCE PROTEIN_DIOXYGENASE"/>
    <property type="match status" value="1"/>
</dbReference>
<dbReference type="PROSITE" id="PS51819">
    <property type="entry name" value="VOC"/>
    <property type="match status" value="1"/>
</dbReference>
<gene>
    <name evidence="3" type="primary">yvbK</name>
    <name evidence="3" type="ORF">ERS852429_01230</name>
</gene>
<organism evidence="3 4">
    <name type="scientific">Parabacteroides distasonis</name>
    <dbReference type="NCBI Taxonomy" id="823"/>
    <lineage>
        <taxon>Bacteria</taxon>
        <taxon>Pseudomonadati</taxon>
        <taxon>Bacteroidota</taxon>
        <taxon>Bacteroidia</taxon>
        <taxon>Bacteroidales</taxon>
        <taxon>Tannerellaceae</taxon>
        <taxon>Parabacteroides</taxon>
    </lineage>
</organism>
<protein>
    <submittedName>
        <fullName evidence="3">Uncharacterized N-acetyltransferase YvbK</fullName>
        <ecNumber evidence="3">2.3.1.-</ecNumber>
    </submittedName>
</protein>
<keyword evidence="3" id="KW-0012">Acyltransferase</keyword>
<dbReference type="InterPro" id="IPR004360">
    <property type="entry name" value="Glyas_Fos-R_dOase_dom"/>
</dbReference>
<dbReference type="SUPFAM" id="SSF54593">
    <property type="entry name" value="Glyoxalase/Bleomycin resistance protein/Dihydroxybiphenyl dioxygenase"/>
    <property type="match status" value="1"/>
</dbReference>
<evidence type="ECO:0000259" key="2">
    <source>
        <dbReference type="PROSITE" id="PS51819"/>
    </source>
</evidence>
<keyword evidence="3" id="KW-0808">Transferase</keyword>
<dbReference type="PROSITE" id="PS51186">
    <property type="entry name" value="GNAT"/>
    <property type="match status" value="1"/>
</dbReference>
<dbReference type="Gene3D" id="3.40.630.30">
    <property type="match status" value="1"/>
</dbReference>
<dbReference type="InterPro" id="IPR016181">
    <property type="entry name" value="Acyl_CoA_acyltransferase"/>
</dbReference>
<accession>A0A173SVP9</accession>
<dbReference type="InterPro" id="IPR051332">
    <property type="entry name" value="Fosfomycin_Res_Enzymes"/>
</dbReference>
<dbReference type="InterPro" id="IPR000182">
    <property type="entry name" value="GNAT_dom"/>
</dbReference>
<sequence length="295" mass="33846">MQLTHIALWTNHLERLRDFYVKYFNGKSNEKYVNSKKGFASYFVSFESGPALEIMQRQDITEAYDKDHIGLAHLAFHADKKEQVDQMIERFRMDGYTIAGETRVSGDGYYEGVIRDPDGNIVEIVANGEPEIQAALFPPYELLLEADPDREKVEVYLKDSDCFIATVRNSVAGVIVVRKEEGGKAEIMNLAVADIFRRRGIARKLLRHVSDKWAPAQDVGLLRICTGTSAAGPMMLYQQEGFDLVAVDRDYFVRNYAEPIWENGIQCRHQLILEKRLNSIYEKKIGRFKASRFNY</sequence>
<dbReference type="AlphaFoldDB" id="A0A173SVP9"/>
<dbReference type="EC" id="2.3.1.-" evidence="3"/>
<dbReference type="SUPFAM" id="SSF55729">
    <property type="entry name" value="Acyl-CoA N-acyltransferases (Nat)"/>
    <property type="match status" value="1"/>
</dbReference>
<reference evidence="3 4" key="1">
    <citation type="submission" date="2015-09" db="EMBL/GenBank/DDBJ databases">
        <authorList>
            <consortium name="Pathogen Informatics"/>
        </authorList>
    </citation>
    <scope>NUCLEOTIDE SEQUENCE [LARGE SCALE GENOMIC DNA]</scope>
    <source>
        <strain evidence="3 4">2789STDY5608872</strain>
    </source>
</reference>